<accession>Q07VG1</accession>
<protein>
    <recommendedName>
        <fullName evidence="2">ATP-grasp domain-containing protein</fullName>
    </recommendedName>
</protein>
<dbReference type="eggNOG" id="COG0189">
    <property type="taxonomic scope" value="Bacteria"/>
</dbReference>
<dbReference type="Gene3D" id="3.30.470.20">
    <property type="entry name" value="ATP-grasp fold, B domain"/>
    <property type="match status" value="2"/>
</dbReference>
<dbReference type="EMBL" id="CP000463">
    <property type="protein sequence ID" value="ABJ04073.1"/>
    <property type="molecule type" value="Genomic_DNA"/>
</dbReference>
<dbReference type="HOGENOM" id="CLU_831070_0_0_5"/>
<sequence length="380" mass="41052">MVFDQARPANLQIEMASGTTIPNAPTKPGRSELRPLLSITAFADRPSVLMSRLSSFRIGKPSSTPDQAIYAAFAAQEHGLSFRDLDDGSGLLFSVASATGELTFGGGRCSYYPQNNATATTLANDKYLASRVLDHAGVTTLGGRYFFLHDRHRALRPPGHDREDAIAYLDELGGRGFAKPLIGSRGDFAQVVDSDSVGAYLDEVARYYDAVLLQPIVDGDEYRVFVLGDEVLYCARKYPPDLVGDGVRSLRALLAEREQALRARGIAAVAADEPSLDRVLAAGERWTLPGRMNRSAGGRMAMQAPEDEGVAYALARRAVGALGLQLGAVDLFTGIAAAPAIRVIEVNANPSIRFLEDCGREDLILHIWHDTFARMGLLDV</sequence>
<dbReference type="InterPro" id="IPR013815">
    <property type="entry name" value="ATP_grasp_subdomain_1"/>
</dbReference>
<evidence type="ECO:0008006" key="2">
    <source>
        <dbReference type="Google" id="ProtNLM"/>
    </source>
</evidence>
<name>Q07VG1_RHOP5</name>
<reference evidence="1" key="1">
    <citation type="submission" date="2006-09" db="EMBL/GenBank/DDBJ databases">
        <title>Complete sequence of Rhodopseudomonas palustris BisA53.</title>
        <authorList>
            <consortium name="US DOE Joint Genome Institute"/>
            <person name="Copeland A."/>
            <person name="Lucas S."/>
            <person name="Lapidus A."/>
            <person name="Barry K."/>
            <person name="Detter J.C."/>
            <person name="Glavina del Rio T."/>
            <person name="Hammon N."/>
            <person name="Israni S."/>
            <person name="Dalin E."/>
            <person name="Tice H."/>
            <person name="Pitluck S."/>
            <person name="Chain P."/>
            <person name="Malfatti S."/>
            <person name="Shin M."/>
            <person name="Vergez L."/>
            <person name="Schmutz J."/>
            <person name="Larimer F."/>
            <person name="Land M."/>
            <person name="Hauser L."/>
            <person name="Pelletier D.A."/>
            <person name="Kyrpides N."/>
            <person name="Kim E."/>
            <person name="Harwood C.S."/>
            <person name="Oda Y."/>
            <person name="Richardson P."/>
        </authorList>
    </citation>
    <scope>NUCLEOTIDE SEQUENCE [LARGE SCALE GENOMIC DNA]</scope>
    <source>
        <strain evidence="1">BisA53</strain>
    </source>
</reference>
<organism evidence="1">
    <name type="scientific">Rhodopseudomonas palustris (strain BisA53)</name>
    <dbReference type="NCBI Taxonomy" id="316055"/>
    <lineage>
        <taxon>Bacteria</taxon>
        <taxon>Pseudomonadati</taxon>
        <taxon>Pseudomonadota</taxon>
        <taxon>Alphaproteobacteria</taxon>
        <taxon>Hyphomicrobiales</taxon>
        <taxon>Nitrobacteraceae</taxon>
        <taxon>Rhodopseudomonas</taxon>
    </lineage>
</organism>
<dbReference type="SUPFAM" id="SSF56059">
    <property type="entry name" value="Glutathione synthetase ATP-binding domain-like"/>
    <property type="match status" value="1"/>
</dbReference>
<gene>
    <name evidence="1" type="ordered locus">RPE_0112</name>
</gene>
<dbReference type="Gene3D" id="3.30.1490.20">
    <property type="entry name" value="ATP-grasp fold, A domain"/>
    <property type="match status" value="1"/>
</dbReference>
<dbReference type="AlphaFoldDB" id="Q07VG1"/>
<dbReference type="KEGG" id="rpe:RPE_0112"/>
<evidence type="ECO:0000313" key="1">
    <source>
        <dbReference type="EMBL" id="ABJ04073.1"/>
    </source>
</evidence>
<dbReference type="STRING" id="316055.RPE_0112"/>
<dbReference type="GO" id="GO:0005524">
    <property type="term" value="F:ATP binding"/>
    <property type="evidence" value="ECO:0007669"/>
    <property type="project" value="InterPro"/>
</dbReference>
<proteinExistence type="predicted"/>